<accession>A0A7X4HAD3</accession>
<keyword evidence="1" id="KW-0732">Signal</keyword>
<dbReference type="PROSITE" id="PS51257">
    <property type="entry name" value="PROKAR_LIPOPROTEIN"/>
    <property type="match status" value="1"/>
</dbReference>
<feature type="signal peptide" evidence="1">
    <location>
        <begin position="1"/>
        <end position="25"/>
    </location>
</feature>
<evidence type="ECO:0008006" key="4">
    <source>
        <dbReference type="Google" id="ProtNLM"/>
    </source>
</evidence>
<evidence type="ECO:0000256" key="1">
    <source>
        <dbReference type="SAM" id="SignalP"/>
    </source>
</evidence>
<protein>
    <recommendedName>
        <fullName evidence="4">Lipoprotein</fullName>
    </recommendedName>
</protein>
<evidence type="ECO:0000313" key="3">
    <source>
        <dbReference type="Proteomes" id="UP000450676"/>
    </source>
</evidence>
<dbReference type="Proteomes" id="UP000450676">
    <property type="component" value="Unassembled WGS sequence"/>
</dbReference>
<keyword evidence="3" id="KW-1185">Reference proteome</keyword>
<proteinExistence type="predicted"/>
<reference evidence="2 3" key="1">
    <citation type="submission" date="2019-12" db="EMBL/GenBank/DDBJ databases">
        <title>Novel species isolated from a subtropical stream in China.</title>
        <authorList>
            <person name="Lu H."/>
        </authorList>
    </citation>
    <scope>NUCLEOTIDE SEQUENCE [LARGE SCALE GENOMIC DNA]</scope>
    <source>
        <strain evidence="2 3">FT127W</strain>
    </source>
</reference>
<dbReference type="EMBL" id="WWCU01000003">
    <property type="protein sequence ID" value="MYN06605.1"/>
    <property type="molecule type" value="Genomic_DNA"/>
</dbReference>
<sequence length="206" mass="20910">MKVFPVRTTAAAALLLALSACGGKASFDVTGVFVTSQGVPQPVANSGLVLQNGSDTLTIPVGATTFKFNNSISYGTEYDIKVLTPPANMDCSVVNGAGSAGRTATISASVICTQKTYTIGGTITAGSILNDTVVTLTNGSTGGTVVLTKDSLNFTFPAAIPTGQPYGVTVLDISPKPETIRCTVTNGSDLMGTAPRANIVLTCVPK</sequence>
<organism evidence="2 3">
    <name type="scientific">Pseudoduganella aquatica</name>
    <dbReference type="NCBI Taxonomy" id="2660641"/>
    <lineage>
        <taxon>Bacteria</taxon>
        <taxon>Pseudomonadati</taxon>
        <taxon>Pseudomonadota</taxon>
        <taxon>Betaproteobacteria</taxon>
        <taxon>Burkholderiales</taxon>
        <taxon>Oxalobacteraceae</taxon>
        <taxon>Telluria group</taxon>
        <taxon>Pseudoduganella</taxon>
    </lineage>
</organism>
<evidence type="ECO:0000313" key="2">
    <source>
        <dbReference type="EMBL" id="MYN06605.1"/>
    </source>
</evidence>
<dbReference type="RefSeq" id="WP_161070986.1">
    <property type="nucleotide sequence ID" value="NZ_CP086370.1"/>
</dbReference>
<comment type="caution">
    <text evidence="2">The sequence shown here is derived from an EMBL/GenBank/DDBJ whole genome shotgun (WGS) entry which is preliminary data.</text>
</comment>
<dbReference type="AlphaFoldDB" id="A0A7X4HAD3"/>
<gene>
    <name evidence="2" type="ORF">GTP77_04570</name>
</gene>
<name>A0A7X4HAD3_9BURK</name>
<feature type="chain" id="PRO_5030510587" description="Lipoprotein" evidence="1">
    <location>
        <begin position="26"/>
        <end position="206"/>
    </location>
</feature>